<organism evidence="1 2">
    <name type="scientific">Kineosporia corallincola</name>
    <dbReference type="NCBI Taxonomy" id="2835133"/>
    <lineage>
        <taxon>Bacteria</taxon>
        <taxon>Bacillati</taxon>
        <taxon>Actinomycetota</taxon>
        <taxon>Actinomycetes</taxon>
        <taxon>Kineosporiales</taxon>
        <taxon>Kineosporiaceae</taxon>
        <taxon>Kineosporia</taxon>
    </lineage>
</organism>
<dbReference type="RefSeq" id="WP_214160202.1">
    <property type="nucleotide sequence ID" value="NZ_JAHBAY010000019.1"/>
</dbReference>
<name>A0ABS5TS75_9ACTN</name>
<dbReference type="EMBL" id="JAHBAY010000019">
    <property type="protein sequence ID" value="MBT0773662.1"/>
    <property type="molecule type" value="Genomic_DNA"/>
</dbReference>
<comment type="caution">
    <text evidence="1">The sequence shown here is derived from an EMBL/GenBank/DDBJ whole genome shotgun (WGS) entry which is preliminary data.</text>
</comment>
<sequence length="49" mass="5237">MLERLTGGPVRRPPGIAQIVRRTGDLGNARVVLAVQDMTVLTPQSEGLP</sequence>
<accession>A0ABS5TS75</accession>
<gene>
    <name evidence="1" type="ORF">KIH74_32255</name>
</gene>
<evidence type="ECO:0000313" key="1">
    <source>
        <dbReference type="EMBL" id="MBT0773662.1"/>
    </source>
</evidence>
<evidence type="ECO:0000313" key="2">
    <source>
        <dbReference type="Proteomes" id="UP001197247"/>
    </source>
</evidence>
<dbReference type="Proteomes" id="UP001197247">
    <property type="component" value="Unassembled WGS sequence"/>
</dbReference>
<reference evidence="1 2" key="1">
    <citation type="submission" date="2021-05" db="EMBL/GenBank/DDBJ databases">
        <title>Kineosporia and Streptomyces sp. nov. two new marine actinobacteria isolated from Coral.</title>
        <authorList>
            <person name="Buangrab K."/>
            <person name="Sutthacheep M."/>
            <person name="Yeemin T."/>
            <person name="Harunari E."/>
            <person name="Igarashi Y."/>
            <person name="Kanchanasin P."/>
            <person name="Tanasupawat S."/>
            <person name="Phongsopitanun W."/>
        </authorList>
    </citation>
    <scope>NUCLEOTIDE SEQUENCE [LARGE SCALE GENOMIC DNA]</scope>
    <source>
        <strain evidence="1 2">J2-2</strain>
    </source>
</reference>
<proteinExistence type="predicted"/>
<keyword evidence="2" id="KW-1185">Reference proteome</keyword>
<protein>
    <submittedName>
        <fullName evidence="1">Uncharacterized protein</fullName>
    </submittedName>
</protein>